<dbReference type="InterPro" id="IPR019734">
    <property type="entry name" value="TPR_rpt"/>
</dbReference>
<evidence type="ECO:0000256" key="2">
    <source>
        <dbReference type="SAM" id="MobiDB-lite"/>
    </source>
</evidence>
<dbReference type="SUPFAM" id="SSF48452">
    <property type="entry name" value="TPR-like"/>
    <property type="match status" value="1"/>
</dbReference>
<evidence type="ECO:0000259" key="4">
    <source>
        <dbReference type="Pfam" id="PF12969"/>
    </source>
</evidence>
<dbReference type="InterPro" id="IPR038765">
    <property type="entry name" value="Papain-like_cys_pep_sf"/>
</dbReference>
<dbReference type="Gene3D" id="3.10.620.30">
    <property type="match status" value="1"/>
</dbReference>
<feature type="domain" description="Transglutaminase-like" evidence="3">
    <location>
        <begin position="890"/>
        <end position="966"/>
    </location>
</feature>
<dbReference type="Gene3D" id="1.25.40.10">
    <property type="entry name" value="Tetratricopeptide repeat domain"/>
    <property type="match status" value="1"/>
</dbReference>
<dbReference type="RefSeq" id="WP_394834119.1">
    <property type="nucleotide sequence ID" value="NZ_CP089929.1"/>
</dbReference>
<dbReference type="EMBL" id="CP089983">
    <property type="protein sequence ID" value="WXB04477.1"/>
    <property type="molecule type" value="Genomic_DNA"/>
</dbReference>
<evidence type="ECO:0000259" key="5">
    <source>
        <dbReference type="Pfam" id="PF12970"/>
    </source>
</evidence>
<dbReference type="InterPro" id="IPR024544">
    <property type="entry name" value="DUF3858"/>
</dbReference>
<dbReference type="Gene3D" id="2.60.40.3140">
    <property type="match status" value="1"/>
</dbReference>
<organism evidence="6 7">
    <name type="scientific">Pendulispora rubella</name>
    <dbReference type="NCBI Taxonomy" id="2741070"/>
    <lineage>
        <taxon>Bacteria</taxon>
        <taxon>Pseudomonadati</taxon>
        <taxon>Myxococcota</taxon>
        <taxon>Myxococcia</taxon>
        <taxon>Myxococcales</taxon>
        <taxon>Sorangiineae</taxon>
        <taxon>Pendulisporaceae</taxon>
        <taxon>Pendulispora</taxon>
    </lineage>
</organism>
<feature type="region of interest" description="Disordered" evidence="2">
    <location>
        <begin position="152"/>
        <end position="177"/>
    </location>
</feature>
<dbReference type="Pfam" id="PF12970">
    <property type="entry name" value="DUF3858"/>
    <property type="match status" value="1"/>
</dbReference>
<protein>
    <submittedName>
        <fullName evidence="6">DUF3857 domain-containing protein</fullName>
    </submittedName>
</protein>
<evidence type="ECO:0000256" key="1">
    <source>
        <dbReference type="PROSITE-ProRule" id="PRU00339"/>
    </source>
</evidence>
<keyword evidence="7" id="KW-1185">Reference proteome</keyword>
<feature type="domain" description="DUF3857" evidence="4">
    <location>
        <begin position="675"/>
        <end position="842"/>
    </location>
</feature>
<reference evidence="6" key="1">
    <citation type="submission" date="2021-12" db="EMBL/GenBank/DDBJ databases">
        <title>Discovery of the Pendulisporaceae a myxobacterial family with distinct sporulation behavior and unique specialized metabolism.</title>
        <authorList>
            <person name="Garcia R."/>
            <person name="Popoff A."/>
            <person name="Bader C.D."/>
            <person name="Loehr J."/>
            <person name="Walesch S."/>
            <person name="Walt C."/>
            <person name="Boldt J."/>
            <person name="Bunk B."/>
            <person name="Haeckl F.J.F.P.J."/>
            <person name="Gunesch A.P."/>
            <person name="Birkelbach J."/>
            <person name="Nuebel U."/>
            <person name="Pietschmann T."/>
            <person name="Bach T."/>
            <person name="Mueller R."/>
        </authorList>
    </citation>
    <scope>NUCLEOTIDE SEQUENCE</scope>
    <source>
        <strain evidence="6">MSr11367</strain>
    </source>
</reference>
<keyword evidence="1" id="KW-0802">TPR repeat</keyword>
<dbReference type="Pfam" id="PF12969">
    <property type="entry name" value="DUF3857"/>
    <property type="match status" value="1"/>
</dbReference>
<feature type="repeat" description="TPR" evidence="1">
    <location>
        <begin position="553"/>
        <end position="586"/>
    </location>
</feature>
<dbReference type="SMART" id="SM00028">
    <property type="entry name" value="TPR"/>
    <property type="match status" value="3"/>
</dbReference>
<evidence type="ECO:0000259" key="3">
    <source>
        <dbReference type="Pfam" id="PF01841"/>
    </source>
</evidence>
<dbReference type="PANTHER" id="PTHR44216:SF3">
    <property type="entry name" value="PROTEIN O-MANNOSYL-TRANSFERASE TMTC2"/>
    <property type="match status" value="1"/>
</dbReference>
<dbReference type="Gene3D" id="2.60.120.1130">
    <property type="match status" value="1"/>
</dbReference>
<dbReference type="InterPro" id="IPR024618">
    <property type="entry name" value="DUF3857"/>
</dbReference>
<dbReference type="Proteomes" id="UP001374803">
    <property type="component" value="Chromosome"/>
</dbReference>
<accession>A0ABZ2L0N3</accession>
<dbReference type="Pfam" id="PF01841">
    <property type="entry name" value="Transglut_core"/>
    <property type="match status" value="1"/>
</dbReference>
<dbReference type="InterPro" id="IPR002931">
    <property type="entry name" value="Transglutaminase-like"/>
</dbReference>
<dbReference type="PANTHER" id="PTHR44216">
    <property type="entry name" value="PROTEIN O-MANNOSYL-TRANSFERASE TMTC2"/>
    <property type="match status" value="1"/>
</dbReference>
<evidence type="ECO:0000313" key="6">
    <source>
        <dbReference type="EMBL" id="WXB04477.1"/>
    </source>
</evidence>
<gene>
    <name evidence="6" type="ORF">LVJ94_47195</name>
</gene>
<dbReference type="InterPro" id="IPR011990">
    <property type="entry name" value="TPR-like_helical_dom_sf"/>
</dbReference>
<evidence type="ECO:0000313" key="7">
    <source>
        <dbReference type="Proteomes" id="UP001374803"/>
    </source>
</evidence>
<dbReference type="PROSITE" id="PS50005">
    <property type="entry name" value="TPR"/>
    <property type="match status" value="1"/>
</dbReference>
<sequence length="1248" mass="138987">MTATTLPRPHRPHGRAIFSRLTVFLPALAALIAFLVCAVPGDASADSSERFSKLTRLHQEVRSARGPHAYVALRKLWQEWNAGDPGEIEELLRAVAQDASIAPPTRAYAGLLEAYARRRRGDLEGSRTRIAKLGYVSRFLVAGAFDNEGKAGLDRDFGVEPPEKKPDTPDLGRTFDGKERPVRWRVSPATAPYGWLDFGGLIEPTQNVCAYAFTYARDEKLAAGASRPISIWAGSAGAMRVWWNGEEVLRDEKYRSIDADRFAANVTMTSGYNRLLVKICGDDDAPMVTIRLAGERGEPDPRIVTDADPAHAKEAATLGKKQASRVEGAIQGFERLIKGNDPAALEGFARYLQLTMSDDPSERRARDLARKAAEKAPTIRRLLLAGELVENRNQKAIWIEKAEALAKKGGVSTEDQIDVLLARARHARAGSNWRDSVPYFDRALALDPDEVEAILGRYELYEEANLKETASAFIERALARQPRSVAVVHAAVGALRQMERTTEAGELEERYSQLRFDDISFVRGRIDLAIAQRDIKGAERWLDRMMALNPDSAPLLSAAAQSYLLMGNRTRSIALYKKALDLSPENTDTMRALAEAQGLAGHPEEQQKLLRQVLFLKPQSKEVREYLAHLEPAKPRPDEGYARPTKEFLALRKAPSRGENRRTLVDLQVTTVFPNGLSSRFHQVVFQPLTERAATDAREYGFSFQADSETVQLRGAHVYHENGQVEDATENGEGPVNDPSISMYTSSRAFYVRFPRLSPGDVVELQYRVEDVAARNEYADYFGEVKYMQAGENIAHSEYVLITPTSRTFYFNKPKVPGIQSTNKVVGDTRVYRFTAENVPAIDPEPSQPPYSELLGHVHVSTYKNWDDMGRWYWGLVKDQFVADEEVRRRVAEVTKGLKTDREKVRAVYDFVVQKTRYVALEFGIHGFKPYRCAQIFARGFGDCKDKATLIVTMLKELGIPSTIVVVRSGMRGDFETDPASLAPFDHAIAYVPSLDLYLDGTAEYTGSMELPAMDRGSLAIQINEGKPKLVHLPDPPASESVAVRKMEATVNVDGTAQIDWRAEVTGVSAPTWRQRYWAEATRKQRVQEDLSGEFAGLELSSLEAANFEDIEGKVWVHAKAKVPQFGRKEGDRLSLPVGPNDHAVRDYASLSQRRLDVRMRAQSTDESDWTLRIPAGAKIVNAPVKAEGSSPFGSFRVDVDMSGSTAHVKTTVTMTKTRIKASEYPAFRAFCESMDRALGQRLVLGVK</sequence>
<name>A0ABZ2L0N3_9BACT</name>
<dbReference type="InterPro" id="IPR052384">
    <property type="entry name" value="TMTC_O-mannosyltransferase"/>
</dbReference>
<feature type="domain" description="DUF3858" evidence="5">
    <location>
        <begin position="1144"/>
        <end position="1232"/>
    </location>
</feature>
<proteinExistence type="predicted"/>
<dbReference type="SUPFAM" id="SSF54001">
    <property type="entry name" value="Cysteine proteinases"/>
    <property type="match status" value="1"/>
</dbReference>